<dbReference type="SUPFAM" id="SSF57667">
    <property type="entry name" value="beta-beta-alpha zinc fingers"/>
    <property type="match status" value="1"/>
</dbReference>
<feature type="region of interest" description="Disordered" evidence="12">
    <location>
        <begin position="173"/>
        <end position="219"/>
    </location>
</feature>
<dbReference type="InterPro" id="IPR027417">
    <property type="entry name" value="P-loop_NTPase"/>
</dbReference>
<dbReference type="Proteomes" id="UP000326340">
    <property type="component" value="Unassembled WGS sequence"/>
</dbReference>
<keyword evidence="5" id="KW-0677">Repeat</keyword>
<dbReference type="InterPro" id="IPR003604">
    <property type="entry name" value="Matrin/U1-like-C_Znf_C2H2"/>
</dbReference>
<keyword evidence="15" id="KW-1185">Reference proteome</keyword>
<dbReference type="InterPro" id="IPR040025">
    <property type="entry name" value="Znf622/Rei1/Reh1"/>
</dbReference>
<dbReference type="InterPro" id="IPR036236">
    <property type="entry name" value="Znf_C2H2_sf"/>
</dbReference>
<name>A0A5Q4BT39_9PEZI</name>
<feature type="compositionally biased region" description="Polar residues" evidence="12">
    <location>
        <begin position="636"/>
        <end position="645"/>
    </location>
</feature>
<keyword evidence="10" id="KW-0342">GTP-binding</keyword>
<dbReference type="GO" id="GO:0005737">
    <property type="term" value="C:cytoplasm"/>
    <property type="evidence" value="ECO:0007669"/>
    <property type="project" value="UniProtKB-SubCell"/>
</dbReference>
<dbReference type="GO" id="GO:0030687">
    <property type="term" value="C:preribosome, large subunit precursor"/>
    <property type="evidence" value="ECO:0007669"/>
    <property type="project" value="TreeGrafter"/>
</dbReference>
<evidence type="ECO:0000256" key="7">
    <source>
        <dbReference type="ARBA" id="ARBA00022771"/>
    </source>
</evidence>
<dbReference type="GO" id="GO:0042273">
    <property type="term" value="P:ribosomal large subunit biogenesis"/>
    <property type="evidence" value="ECO:0007669"/>
    <property type="project" value="TreeGrafter"/>
</dbReference>
<feature type="region of interest" description="Disordered" evidence="12">
    <location>
        <begin position="773"/>
        <end position="801"/>
    </location>
</feature>
<keyword evidence="3" id="KW-0690">Ribosome biogenesis</keyword>
<feature type="compositionally biased region" description="Basic and acidic residues" evidence="12">
    <location>
        <begin position="514"/>
        <end position="527"/>
    </location>
</feature>
<feature type="region of interest" description="Disordered" evidence="12">
    <location>
        <begin position="325"/>
        <end position="383"/>
    </location>
</feature>
<evidence type="ECO:0000313" key="15">
    <source>
        <dbReference type="Proteomes" id="UP000326340"/>
    </source>
</evidence>
<evidence type="ECO:0000256" key="6">
    <source>
        <dbReference type="ARBA" id="ARBA00022741"/>
    </source>
</evidence>
<feature type="compositionally biased region" description="Acidic residues" evidence="12">
    <location>
        <begin position="328"/>
        <end position="339"/>
    </location>
</feature>
<dbReference type="PROSITE" id="PS51706">
    <property type="entry name" value="G_ENGB"/>
    <property type="match status" value="1"/>
</dbReference>
<evidence type="ECO:0000256" key="11">
    <source>
        <dbReference type="ARBA" id="ARBA00034126"/>
    </source>
</evidence>
<feature type="compositionally biased region" description="Basic and acidic residues" evidence="12">
    <location>
        <begin position="173"/>
        <end position="183"/>
    </location>
</feature>
<dbReference type="AlphaFoldDB" id="A0A5Q4BT39"/>
<feature type="region of interest" description="Disordered" evidence="12">
    <location>
        <begin position="1063"/>
        <end position="1093"/>
    </location>
</feature>
<feature type="compositionally biased region" description="Basic and acidic residues" evidence="12">
    <location>
        <begin position="1076"/>
        <end position="1090"/>
    </location>
</feature>
<sequence>MASVDVAALGAVPTNGGATAASHPYTCNTCTVAYRNIDLQRGHMKSDWHRYNLKRRVASLPPIASEVFNEKVLQARAVQNAEAEKALFERTCDACQKSYSSENAYQNHLTSQKHKVRVAAIARRKGGVADDASSVMSSTFSLGEPVAVDKENELDSEAEEEFTQVVEGLKRTNIHEHHDERPSPVKRPSNPHLSAQGQRASDDASINRESDSTTPVPSKPEIAWTLKSCLFCNYESPTVPLNANHMERFHDMFIPEKQYLVDLEGLLQHLQERIHEGHQCLYCFKTKKTAFAVQTHMRDKGHCKIPYDTEEVQLDIGDFYDFRSTYSDGEESDDEEEADQNGGAKLGLKRPTKLVGDDGEEVEEGVEDGWETDSSASSLDSADLTAFTADGRYEQFERLDKHPHHSRDDPRARHQVDGWHSHAHKHTRAVFYDEYELHLPSGKAVGHRSHNRYFRQNLHNYPTAEEREERLAIEAGSGDEMDVDGREVATTGDRKTRNRAVARRDAAGMAGATDKQKRAVRQEEVRGRSTATRFQKRYDYGVSAKLNNQKNHYYRYLAGASEMLYSAARCRAAVQRRCLSTQRWLSITPTRTYNPRPQPDADGWYDGRRHPNPHQEPGFERSRPRDDYDGRDKRISSTSQRSASYRDSGRFSFRDYKSTPQEGEHPRDRGFGRPIRMKGSEQSVRRVLPPTPKAHIPKRKGGGFVLMPKLSQDELDKISTQKDIWKARSLYYMPPKRSKEHQKPVPIPNLAPSRQRTRNNGIASVSDIKAAIQGRSQDPKPQPPPPPSEIQGDGGAIFASPVNDIPHAQAARFFLSPPASFLYSAFRLQHHPINTTTSEICVIGASNCGKSSFINALTGSASLAKVSAVAGKTVSMNAYGVGPLAGLPSRQPVAAEGGGRTREEKPEHGIVLVDTPGYGYASQGEWGQAIVEYLNKRTMLRGVILLLSSEKKVSEKDAQIVKILAGVGRPVMLVFTKMDKALLRRAREEGGIAERLREAERCFARTGWGGWERKVYITAARMERDKSWKVDATGSAAGMAGVRMGVLELAGIREFVAPEKARFSPTKAASGTGTETKLEEKRLEPGKALESDPAAWSGDVVSFEELEKKFGDWS</sequence>
<feature type="compositionally biased region" description="Acidic residues" evidence="12">
    <location>
        <begin position="357"/>
        <end position="371"/>
    </location>
</feature>
<dbReference type="SUPFAM" id="SSF52540">
    <property type="entry name" value="P-loop containing nucleoside triphosphate hydrolases"/>
    <property type="match status" value="1"/>
</dbReference>
<feature type="compositionally biased region" description="Basic and acidic residues" evidence="12">
    <location>
        <begin position="399"/>
        <end position="420"/>
    </location>
</feature>
<reference evidence="14 15" key="1">
    <citation type="journal article" date="2019" name="Sci. Rep.">
        <title>Colletotrichum shisoi sp. nov., an anthracnose pathogen of Perilla frutescens in Japan: molecular phylogenetic, morphological and genomic evidence.</title>
        <authorList>
            <person name="Gan P."/>
            <person name="Tsushima A."/>
            <person name="Hiroyama R."/>
            <person name="Narusaka M."/>
            <person name="Takano Y."/>
            <person name="Narusaka Y."/>
            <person name="Kawaradani M."/>
            <person name="Damm U."/>
            <person name="Shirasu K."/>
        </authorList>
    </citation>
    <scope>NUCLEOTIDE SEQUENCE [LARGE SCALE GENOMIC DNA]</scope>
    <source>
        <strain evidence="14 15">PG-2018a</strain>
    </source>
</reference>
<dbReference type="GO" id="GO:0008270">
    <property type="term" value="F:zinc ion binding"/>
    <property type="evidence" value="ECO:0007669"/>
    <property type="project" value="UniProtKB-KW"/>
</dbReference>
<dbReference type="InterPro" id="IPR041661">
    <property type="entry name" value="ZN622/Rei1/Reh1_Znf-C2H2"/>
</dbReference>
<feature type="compositionally biased region" description="Basic and acidic residues" evidence="12">
    <location>
        <begin position="647"/>
        <end position="671"/>
    </location>
</feature>
<dbReference type="InterPro" id="IPR006073">
    <property type="entry name" value="GTP-bd"/>
</dbReference>
<dbReference type="Pfam" id="PF12171">
    <property type="entry name" value="zf-C2H2_jaz"/>
    <property type="match status" value="1"/>
</dbReference>
<gene>
    <name evidence="14" type="ORF">CSHISOI_05282</name>
</gene>
<keyword evidence="8" id="KW-0862">Zinc</keyword>
<feature type="region of interest" description="Disordered" evidence="12">
    <location>
        <begin position="589"/>
        <end position="685"/>
    </location>
</feature>
<comment type="similarity">
    <text evidence="11">Belongs to the REI1 family.</text>
</comment>
<dbReference type="GO" id="GO:0003676">
    <property type="term" value="F:nucleic acid binding"/>
    <property type="evidence" value="ECO:0007669"/>
    <property type="project" value="InterPro"/>
</dbReference>
<keyword evidence="7" id="KW-0863">Zinc-finger</keyword>
<protein>
    <submittedName>
        <fullName evidence="14">Cytoplasmic 60S subunit biogenesis factor REI1-like protein</fullName>
    </submittedName>
</protein>
<feature type="compositionally biased region" description="Basic and acidic residues" evidence="12">
    <location>
        <begin position="617"/>
        <end position="635"/>
    </location>
</feature>
<evidence type="ECO:0000256" key="3">
    <source>
        <dbReference type="ARBA" id="ARBA00022517"/>
    </source>
</evidence>
<comment type="subcellular location">
    <subcellularLocation>
        <location evidence="1">Cytoplasm</location>
    </subcellularLocation>
</comment>
<dbReference type="InterPro" id="IPR022755">
    <property type="entry name" value="Znf_C2H2_jaz"/>
</dbReference>
<dbReference type="InterPro" id="IPR030393">
    <property type="entry name" value="G_ENGB_dom"/>
</dbReference>
<dbReference type="InterPro" id="IPR013087">
    <property type="entry name" value="Znf_C2H2_type"/>
</dbReference>
<evidence type="ECO:0000256" key="8">
    <source>
        <dbReference type="ARBA" id="ARBA00022833"/>
    </source>
</evidence>
<dbReference type="GO" id="GO:0005525">
    <property type="term" value="F:GTP binding"/>
    <property type="evidence" value="ECO:0007669"/>
    <property type="project" value="UniProtKB-KW"/>
</dbReference>
<feature type="compositionally biased region" description="Low complexity" evidence="12">
    <location>
        <begin position="372"/>
        <end position="383"/>
    </location>
</feature>
<dbReference type="Gene3D" id="3.40.50.300">
    <property type="entry name" value="P-loop containing nucleotide triphosphate hydrolases"/>
    <property type="match status" value="1"/>
</dbReference>
<feature type="domain" description="EngB-type G" evidence="13">
    <location>
        <begin position="836"/>
        <end position="1025"/>
    </location>
</feature>
<evidence type="ECO:0000256" key="12">
    <source>
        <dbReference type="SAM" id="MobiDB-lite"/>
    </source>
</evidence>
<feature type="non-terminal residue" evidence="14">
    <location>
        <position position="1114"/>
    </location>
</feature>
<dbReference type="EMBL" id="PUHP01000412">
    <property type="protein sequence ID" value="TQN70222.1"/>
    <property type="molecule type" value="Genomic_DNA"/>
</dbReference>
<dbReference type="Pfam" id="PF12756">
    <property type="entry name" value="zf-C2H2_2"/>
    <property type="match status" value="1"/>
</dbReference>
<evidence type="ECO:0000256" key="4">
    <source>
        <dbReference type="ARBA" id="ARBA00022723"/>
    </source>
</evidence>
<dbReference type="PANTHER" id="PTHR13182">
    <property type="entry name" value="ZINC FINGER PROTEIN 622"/>
    <property type="match status" value="1"/>
</dbReference>
<accession>A0A5Q4BT39</accession>
<keyword evidence="9" id="KW-0460">Magnesium</keyword>
<dbReference type="PROSITE" id="PS00028">
    <property type="entry name" value="ZINC_FINGER_C2H2_1"/>
    <property type="match status" value="1"/>
</dbReference>
<organism evidence="14 15">
    <name type="scientific">Colletotrichum shisoi</name>
    <dbReference type="NCBI Taxonomy" id="2078593"/>
    <lineage>
        <taxon>Eukaryota</taxon>
        <taxon>Fungi</taxon>
        <taxon>Dikarya</taxon>
        <taxon>Ascomycota</taxon>
        <taxon>Pezizomycotina</taxon>
        <taxon>Sordariomycetes</taxon>
        <taxon>Hypocreomycetidae</taxon>
        <taxon>Glomerellales</taxon>
        <taxon>Glomerellaceae</taxon>
        <taxon>Colletotrichum</taxon>
        <taxon>Colletotrichum destructivum species complex</taxon>
    </lineage>
</organism>
<dbReference type="PANTHER" id="PTHR13182:SF8">
    <property type="entry name" value="CYTOPLASMIC 60S SUBUNIT BIOGENESIS FACTOR ZNF622"/>
    <property type="match status" value="1"/>
</dbReference>
<evidence type="ECO:0000313" key="14">
    <source>
        <dbReference type="EMBL" id="TQN70222.1"/>
    </source>
</evidence>
<evidence type="ECO:0000259" key="13">
    <source>
        <dbReference type="PROSITE" id="PS51706"/>
    </source>
</evidence>
<dbReference type="SMART" id="SM00451">
    <property type="entry name" value="ZnF_U1"/>
    <property type="match status" value="2"/>
</dbReference>
<proteinExistence type="inferred from homology"/>
<feature type="region of interest" description="Disordered" evidence="12">
    <location>
        <begin position="399"/>
        <end position="421"/>
    </location>
</feature>
<dbReference type="SMART" id="SM00355">
    <property type="entry name" value="ZnF_C2H2"/>
    <property type="match status" value="4"/>
</dbReference>
<dbReference type="Gene3D" id="3.30.160.60">
    <property type="entry name" value="Classic Zinc Finger"/>
    <property type="match status" value="1"/>
</dbReference>
<evidence type="ECO:0000256" key="1">
    <source>
        <dbReference type="ARBA" id="ARBA00004496"/>
    </source>
</evidence>
<feature type="compositionally biased region" description="Basic and acidic residues" evidence="12">
    <location>
        <begin position="200"/>
        <end position="211"/>
    </location>
</feature>
<keyword evidence="4" id="KW-0479">Metal-binding</keyword>
<keyword evidence="2" id="KW-0963">Cytoplasm</keyword>
<dbReference type="Pfam" id="PF01926">
    <property type="entry name" value="MMR_HSR1"/>
    <property type="match status" value="1"/>
</dbReference>
<feature type="region of interest" description="Disordered" evidence="12">
    <location>
        <begin position="735"/>
        <end position="760"/>
    </location>
</feature>
<keyword evidence="6" id="KW-0547">Nucleotide-binding</keyword>
<dbReference type="OrthoDB" id="19329at2759"/>
<evidence type="ECO:0000256" key="9">
    <source>
        <dbReference type="ARBA" id="ARBA00022842"/>
    </source>
</evidence>
<comment type="caution">
    <text evidence="14">The sequence shown here is derived from an EMBL/GenBank/DDBJ whole genome shotgun (WGS) entry which is preliminary data.</text>
</comment>
<evidence type="ECO:0000256" key="2">
    <source>
        <dbReference type="ARBA" id="ARBA00022490"/>
    </source>
</evidence>
<feature type="region of interest" description="Disordered" evidence="12">
    <location>
        <begin position="489"/>
        <end position="530"/>
    </location>
</feature>
<evidence type="ECO:0000256" key="5">
    <source>
        <dbReference type="ARBA" id="ARBA00022737"/>
    </source>
</evidence>
<evidence type="ECO:0000256" key="10">
    <source>
        <dbReference type="ARBA" id="ARBA00023134"/>
    </source>
</evidence>